<dbReference type="SUPFAM" id="SSF88713">
    <property type="entry name" value="Glycoside hydrolase/deacetylase"/>
    <property type="match status" value="1"/>
</dbReference>
<evidence type="ECO:0000256" key="2">
    <source>
        <dbReference type="SAM" id="SignalP"/>
    </source>
</evidence>
<dbReference type="InterPro" id="IPR050248">
    <property type="entry name" value="Polysacc_deacetylase_ArnD"/>
</dbReference>
<dbReference type="Gene3D" id="3.20.20.370">
    <property type="entry name" value="Glycoside hydrolase/deacetylase"/>
    <property type="match status" value="1"/>
</dbReference>
<dbReference type="AlphaFoldDB" id="A0A841BTR0"/>
<organism evidence="4 5">
    <name type="scientific">Allocatelliglobosispora scoriae</name>
    <dbReference type="NCBI Taxonomy" id="643052"/>
    <lineage>
        <taxon>Bacteria</taxon>
        <taxon>Bacillati</taxon>
        <taxon>Actinomycetota</taxon>
        <taxon>Actinomycetes</taxon>
        <taxon>Micromonosporales</taxon>
        <taxon>Micromonosporaceae</taxon>
        <taxon>Allocatelliglobosispora</taxon>
    </lineage>
</organism>
<feature type="chain" id="PRO_5038657706" evidence="2">
    <location>
        <begin position="22"/>
        <end position="266"/>
    </location>
</feature>
<evidence type="ECO:0000256" key="1">
    <source>
        <dbReference type="SAM" id="MobiDB-lite"/>
    </source>
</evidence>
<dbReference type="Pfam" id="PF01522">
    <property type="entry name" value="Polysacc_deac_1"/>
    <property type="match status" value="1"/>
</dbReference>
<comment type="caution">
    <text evidence="4">The sequence shown here is derived from an EMBL/GenBank/DDBJ whole genome shotgun (WGS) entry which is preliminary data.</text>
</comment>
<gene>
    <name evidence="4" type="ORF">F4553_004207</name>
</gene>
<dbReference type="PANTHER" id="PTHR10587">
    <property type="entry name" value="GLYCOSYL TRANSFERASE-RELATED"/>
    <property type="match status" value="1"/>
</dbReference>
<feature type="compositionally biased region" description="Pro residues" evidence="1">
    <location>
        <begin position="32"/>
        <end position="69"/>
    </location>
</feature>
<dbReference type="InterPro" id="IPR002509">
    <property type="entry name" value="NODB_dom"/>
</dbReference>
<dbReference type="RefSeq" id="WP_184838476.1">
    <property type="nucleotide sequence ID" value="NZ_JACHMN010000002.1"/>
</dbReference>
<dbReference type="Proteomes" id="UP000587527">
    <property type="component" value="Unassembled WGS sequence"/>
</dbReference>
<feature type="domain" description="NodB homology" evidence="3">
    <location>
        <begin position="77"/>
        <end position="259"/>
    </location>
</feature>
<dbReference type="CDD" id="cd10917">
    <property type="entry name" value="CE4_NodB_like_6s_7s"/>
    <property type="match status" value="1"/>
</dbReference>
<feature type="signal peptide" evidence="2">
    <location>
        <begin position="1"/>
        <end position="21"/>
    </location>
</feature>
<dbReference type="GO" id="GO:0005975">
    <property type="term" value="P:carbohydrate metabolic process"/>
    <property type="evidence" value="ECO:0007669"/>
    <property type="project" value="InterPro"/>
</dbReference>
<dbReference type="EMBL" id="JACHMN010000002">
    <property type="protein sequence ID" value="MBB5870828.1"/>
    <property type="molecule type" value="Genomic_DNA"/>
</dbReference>
<evidence type="ECO:0000313" key="4">
    <source>
        <dbReference type="EMBL" id="MBB5870828.1"/>
    </source>
</evidence>
<dbReference type="PROSITE" id="PS51677">
    <property type="entry name" value="NODB"/>
    <property type="match status" value="1"/>
</dbReference>
<evidence type="ECO:0000313" key="5">
    <source>
        <dbReference type="Proteomes" id="UP000587527"/>
    </source>
</evidence>
<evidence type="ECO:0000259" key="3">
    <source>
        <dbReference type="PROSITE" id="PS51677"/>
    </source>
</evidence>
<name>A0A841BTR0_9ACTN</name>
<dbReference type="PANTHER" id="PTHR10587:SF137">
    <property type="entry name" value="4-DEOXY-4-FORMAMIDO-L-ARABINOSE-PHOSPHOUNDECAPRENOL DEFORMYLASE ARND-RELATED"/>
    <property type="match status" value="1"/>
</dbReference>
<keyword evidence="2" id="KW-0732">Signal</keyword>
<protein>
    <submittedName>
        <fullName evidence="4">Peptidoglycan/xylan/chitin deacetylase (PgdA/CDA1 family)</fullName>
    </submittedName>
</protein>
<dbReference type="PROSITE" id="PS51257">
    <property type="entry name" value="PROKAR_LIPOPROTEIN"/>
    <property type="match status" value="1"/>
</dbReference>
<feature type="region of interest" description="Disordered" evidence="1">
    <location>
        <begin position="25"/>
        <end position="87"/>
    </location>
</feature>
<reference evidence="4 5" key="1">
    <citation type="submission" date="2020-08" db="EMBL/GenBank/DDBJ databases">
        <title>Sequencing the genomes of 1000 actinobacteria strains.</title>
        <authorList>
            <person name="Klenk H.-P."/>
        </authorList>
    </citation>
    <scope>NUCLEOTIDE SEQUENCE [LARGE SCALE GENOMIC DNA]</scope>
    <source>
        <strain evidence="4 5">DSM 45362</strain>
    </source>
</reference>
<accession>A0A841BTR0</accession>
<dbReference type="InterPro" id="IPR011330">
    <property type="entry name" value="Glyco_hydro/deAcase_b/a-brl"/>
</dbReference>
<proteinExistence type="predicted"/>
<sequence length="266" mass="27938">MARRNLLAVLTTAALAGSLLIAGCGSSEPTAAPTPTPSPSASPSPSAVPSPSVNPTPSPTKKPPKPPNPVISRTGSTGVALTFDDGPQGGWTPRILDELKARGVKATFCVIGSQVSAHADLIRRIVNEGHTLCNHSWNHEFALGKWSDAAIKTNLLKTDNAIHAVVPGVPIPYFRQPGGNWTAAVSRVAKSLGKKSLGWSVDPWDWNKPGTSAIVKRVVNNTRSGSIVLLHDGGGDRAQTLAAIRQIIPMLLARKLKLIPMPAPQP</sequence>
<keyword evidence="5" id="KW-1185">Reference proteome</keyword>
<dbReference type="GO" id="GO:0016810">
    <property type="term" value="F:hydrolase activity, acting on carbon-nitrogen (but not peptide) bonds"/>
    <property type="evidence" value="ECO:0007669"/>
    <property type="project" value="InterPro"/>
</dbReference>